<dbReference type="CDD" id="cd06533">
    <property type="entry name" value="Glyco_transf_WecG_TagA"/>
    <property type="match status" value="1"/>
</dbReference>
<name>A0A2M7RDZ9_9BACT</name>
<evidence type="ECO:0000256" key="2">
    <source>
        <dbReference type="ARBA" id="ARBA00022679"/>
    </source>
</evidence>
<proteinExistence type="predicted"/>
<evidence type="ECO:0000313" key="3">
    <source>
        <dbReference type="EMBL" id="PIY94546.1"/>
    </source>
</evidence>
<accession>A0A2M7RDZ9</accession>
<evidence type="ECO:0000313" key="4">
    <source>
        <dbReference type="Proteomes" id="UP000228689"/>
    </source>
</evidence>
<sequence length="245" mass="27800">MEILGVRIDNLNCQQTIAKIYEYLAGDKQCQIATVNPEFIVDSYTNHRFKDILNKCDLNTADGFGIKLVGWFRGQNIKRCCGSDLVVKLAGEDNVNKYKIYLLGGRGAVAYAAANKLRKLNPKVNIVGTGAGFNDIKEVSLLEYNQIIDTINRHQPDILLVGYNAPYAQFFIDEWLDKMPSIKVAIAVGGSFDFIAGKIRRAPKIMRYLGLEWAWRLLLQPSRLPRICQAIFKFLYLVIKYDRSI</sequence>
<keyword evidence="2 3" id="KW-0808">Transferase</keyword>
<dbReference type="EMBL" id="PFMC01000061">
    <property type="protein sequence ID" value="PIY94546.1"/>
    <property type="molecule type" value="Genomic_DNA"/>
</dbReference>
<dbReference type="Proteomes" id="UP000228689">
    <property type="component" value="Unassembled WGS sequence"/>
</dbReference>
<organism evidence="3 4">
    <name type="scientific">Candidatus Komeilibacteria bacterium CG_4_10_14_0_8_um_filter_37_78</name>
    <dbReference type="NCBI Taxonomy" id="1974471"/>
    <lineage>
        <taxon>Bacteria</taxon>
        <taxon>Candidatus Komeiliibacteriota</taxon>
    </lineage>
</organism>
<dbReference type="AlphaFoldDB" id="A0A2M7RDZ9"/>
<dbReference type="PANTHER" id="PTHR34136">
    <property type="match status" value="1"/>
</dbReference>
<dbReference type="NCBIfam" id="TIGR00696">
    <property type="entry name" value="wecG_tagA_cpsF"/>
    <property type="match status" value="1"/>
</dbReference>
<keyword evidence="1" id="KW-0328">Glycosyltransferase</keyword>
<dbReference type="GO" id="GO:0016758">
    <property type="term" value="F:hexosyltransferase activity"/>
    <property type="evidence" value="ECO:0007669"/>
    <property type="project" value="TreeGrafter"/>
</dbReference>
<reference evidence="4" key="1">
    <citation type="submission" date="2017-09" db="EMBL/GenBank/DDBJ databases">
        <title>Depth-based differentiation of microbial function through sediment-hosted aquifers and enrichment of novel symbionts in the deep terrestrial subsurface.</title>
        <authorList>
            <person name="Probst A.J."/>
            <person name="Ladd B."/>
            <person name="Jarett J.K."/>
            <person name="Geller-Mcgrath D.E."/>
            <person name="Sieber C.M.K."/>
            <person name="Emerson J.B."/>
            <person name="Anantharaman K."/>
            <person name="Thomas B.C."/>
            <person name="Malmstrom R."/>
            <person name="Stieglmeier M."/>
            <person name="Klingl A."/>
            <person name="Woyke T."/>
            <person name="Ryan C.M."/>
            <person name="Banfield J.F."/>
        </authorList>
    </citation>
    <scope>NUCLEOTIDE SEQUENCE [LARGE SCALE GENOMIC DNA]</scope>
</reference>
<dbReference type="InterPro" id="IPR004629">
    <property type="entry name" value="WecG_TagA_CpsF"/>
</dbReference>
<evidence type="ECO:0000256" key="1">
    <source>
        <dbReference type="ARBA" id="ARBA00022676"/>
    </source>
</evidence>
<protein>
    <submittedName>
        <fullName evidence="3">Acetylglucosaminyldiphospho-UDP acetyl-beta-D-mannosaminyltransferase</fullName>
    </submittedName>
</protein>
<dbReference type="Pfam" id="PF03808">
    <property type="entry name" value="Glyco_tran_WecG"/>
    <property type="match status" value="1"/>
</dbReference>
<gene>
    <name evidence="3" type="ORF">COY67_02440</name>
</gene>
<comment type="caution">
    <text evidence="3">The sequence shown here is derived from an EMBL/GenBank/DDBJ whole genome shotgun (WGS) entry which is preliminary data.</text>
</comment>
<dbReference type="PANTHER" id="PTHR34136:SF1">
    <property type="entry name" value="UDP-N-ACETYL-D-MANNOSAMINURONIC ACID TRANSFERASE"/>
    <property type="match status" value="1"/>
</dbReference>